<evidence type="ECO:0000256" key="1">
    <source>
        <dbReference type="SAM" id="Phobius"/>
    </source>
</evidence>
<evidence type="ECO:0000313" key="3">
    <source>
        <dbReference type="EMBL" id="MEM0519073.1"/>
    </source>
</evidence>
<keyword evidence="1" id="KW-0812">Transmembrane</keyword>
<evidence type="ECO:0000313" key="4">
    <source>
        <dbReference type="EMBL" id="MEM0574154.1"/>
    </source>
</evidence>
<proteinExistence type="predicted"/>
<organism evidence="3 5">
    <name type="scientific">Aequorivita flava</name>
    <dbReference type="NCBI Taxonomy" id="3114371"/>
    <lineage>
        <taxon>Bacteria</taxon>
        <taxon>Pseudomonadati</taxon>
        <taxon>Bacteroidota</taxon>
        <taxon>Flavobacteriia</taxon>
        <taxon>Flavobacteriales</taxon>
        <taxon>Flavobacteriaceae</taxon>
        <taxon>Aequorivita</taxon>
    </lineage>
</organism>
<evidence type="ECO:0000313" key="6">
    <source>
        <dbReference type="Proteomes" id="UP001390963"/>
    </source>
</evidence>
<dbReference type="Proteomes" id="UP001388259">
    <property type="component" value="Unassembled WGS sequence"/>
</dbReference>
<dbReference type="Pfam" id="PF06724">
    <property type="entry name" value="DUF1206"/>
    <property type="match status" value="2"/>
</dbReference>
<evidence type="ECO:0000259" key="2">
    <source>
        <dbReference type="Pfam" id="PF06724"/>
    </source>
</evidence>
<comment type="caution">
    <text evidence="3">The sequence shown here is derived from an EMBL/GenBank/DDBJ whole genome shotgun (WGS) entry which is preliminary data.</text>
</comment>
<feature type="transmembrane region" description="Helical" evidence="1">
    <location>
        <begin position="135"/>
        <end position="159"/>
    </location>
</feature>
<keyword evidence="1" id="KW-1133">Transmembrane helix</keyword>
<reference evidence="3 6" key="1">
    <citation type="submission" date="2024-01" db="EMBL/GenBank/DDBJ databases">
        <title>Aequorivita flavus sp. nov., isolated from deep-sea sediment.</title>
        <authorList>
            <person name="Chen X."/>
        </authorList>
    </citation>
    <scope>NUCLEOTIDE SEQUENCE</scope>
    <source>
        <strain evidence="3">MCCC 1A16923</strain>
        <strain evidence="4 6">MCCC 1A16935</strain>
    </source>
</reference>
<dbReference type="RefSeq" id="WP_342687697.1">
    <property type="nucleotide sequence ID" value="NZ_JAZBJM010000009.1"/>
</dbReference>
<sequence>MKKSFKTIAYIGFVSKGLIYLVIGTLSLLAALNMGGESTGTNSALSFLKKQPFGQVLLMLLGVGLICYSAWMYVQSIKDPENIGSDTKGKLKRFIYFFNGLVYTVIAGLAFYHLFGSTGSKKSDTAYLDFLGPTTLTILFIVVGVVLTVQAVALIIGVIKGHLLDRFNLEGATYSHLIKILGKFGYYARAFVVAILAYFFLRAGIYTDNNEIKGIQDAFSFLHTSGIGGILMAITAVGFISYGTFYILLTRFRTFEDG</sequence>
<protein>
    <submittedName>
        <fullName evidence="3">DUF1206 domain-containing protein</fullName>
    </submittedName>
</protein>
<feature type="transmembrane region" description="Helical" evidence="1">
    <location>
        <begin position="226"/>
        <end position="249"/>
    </location>
</feature>
<feature type="domain" description="DUF1206" evidence="2">
    <location>
        <begin position="11"/>
        <end position="78"/>
    </location>
</feature>
<dbReference type="AlphaFoldDB" id="A0AB35YYK0"/>
<gene>
    <name evidence="4" type="ORF">VZD24_11545</name>
    <name evidence="3" type="ORF">VZD85_11960</name>
</gene>
<feature type="transmembrane region" description="Helical" evidence="1">
    <location>
        <begin position="7"/>
        <end position="32"/>
    </location>
</feature>
<accession>A0AB35YYK0</accession>
<feature type="transmembrane region" description="Helical" evidence="1">
    <location>
        <begin position="186"/>
        <end position="206"/>
    </location>
</feature>
<keyword evidence="6" id="KW-1185">Reference proteome</keyword>
<feature type="domain" description="DUF1206" evidence="2">
    <location>
        <begin position="184"/>
        <end position="253"/>
    </location>
</feature>
<keyword evidence="1" id="KW-0472">Membrane</keyword>
<evidence type="ECO:0000313" key="5">
    <source>
        <dbReference type="Proteomes" id="UP001388259"/>
    </source>
</evidence>
<name>A0AB35YYK0_9FLAO</name>
<dbReference type="EMBL" id="JBANCF010000010">
    <property type="protein sequence ID" value="MEM0574154.1"/>
    <property type="molecule type" value="Genomic_DNA"/>
</dbReference>
<feature type="transmembrane region" description="Helical" evidence="1">
    <location>
        <begin position="52"/>
        <end position="74"/>
    </location>
</feature>
<feature type="transmembrane region" description="Helical" evidence="1">
    <location>
        <begin position="94"/>
        <end position="115"/>
    </location>
</feature>
<dbReference type="InterPro" id="IPR009597">
    <property type="entry name" value="DUF1206"/>
</dbReference>
<dbReference type="EMBL" id="JAZBJM010000009">
    <property type="protein sequence ID" value="MEM0519073.1"/>
    <property type="molecule type" value="Genomic_DNA"/>
</dbReference>
<dbReference type="Proteomes" id="UP001390963">
    <property type="component" value="Unassembled WGS sequence"/>
</dbReference>